<dbReference type="InterPro" id="IPR055933">
    <property type="entry name" value="DUF7511"/>
</dbReference>
<evidence type="ECO:0000256" key="1">
    <source>
        <dbReference type="SAM" id="MobiDB-lite"/>
    </source>
</evidence>
<accession>A0A8T4GLJ7</accession>
<sequence>MTNLPDDGTEPDRHGNGTLDRADDEHPGLLSLVVGSVDEPMCIMHPPDVAAPHRSTERIIATGDAFVDLDDYR</sequence>
<dbReference type="EMBL" id="JAGGKQ010000033">
    <property type="protein sequence ID" value="MBP1923872.1"/>
    <property type="molecule type" value="Genomic_DNA"/>
</dbReference>
<gene>
    <name evidence="3" type="ORF">J2751_002918</name>
</gene>
<keyword evidence="4" id="KW-1185">Reference proteome</keyword>
<organism evidence="3 4">
    <name type="scientific">Halorubrum alkaliphilum</name>
    <dbReference type="NCBI Taxonomy" id="261290"/>
    <lineage>
        <taxon>Archaea</taxon>
        <taxon>Methanobacteriati</taxon>
        <taxon>Methanobacteriota</taxon>
        <taxon>Stenosarchaea group</taxon>
        <taxon>Halobacteria</taxon>
        <taxon>Halobacteriales</taxon>
        <taxon>Haloferacaceae</taxon>
        <taxon>Halorubrum</taxon>
    </lineage>
</organism>
<reference evidence="3" key="1">
    <citation type="submission" date="2021-03" db="EMBL/GenBank/DDBJ databases">
        <title>Genomic Encyclopedia of Type Strains, Phase IV (KMG-IV): sequencing the most valuable type-strain genomes for metagenomic binning, comparative biology and taxonomic classification.</title>
        <authorList>
            <person name="Goeker M."/>
        </authorList>
    </citation>
    <scope>NUCLEOTIDE SEQUENCE</scope>
    <source>
        <strain evidence="3">DSM 23564</strain>
    </source>
</reference>
<dbReference type="RefSeq" id="WP_209486954.1">
    <property type="nucleotide sequence ID" value="NZ_JAGGKQ010000033.1"/>
</dbReference>
<dbReference type="OrthoDB" id="186853at2157"/>
<dbReference type="AlphaFoldDB" id="A0A8T4GLJ7"/>
<evidence type="ECO:0000259" key="2">
    <source>
        <dbReference type="Pfam" id="PF24351"/>
    </source>
</evidence>
<dbReference type="Pfam" id="PF24351">
    <property type="entry name" value="DUF7511"/>
    <property type="match status" value="1"/>
</dbReference>
<evidence type="ECO:0000313" key="4">
    <source>
        <dbReference type="Proteomes" id="UP000823588"/>
    </source>
</evidence>
<dbReference type="Proteomes" id="UP000823588">
    <property type="component" value="Unassembled WGS sequence"/>
</dbReference>
<name>A0A8T4GLJ7_9EURY</name>
<feature type="region of interest" description="Disordered" evidence="1">
    <location>
        <begin position="1"/>
        <end position="26"/>
    </location>
</feature>
<comment type="caution">
    <text evidence="3">The sequence shown here is derived from an EMBL/GenBank/DDBJ whole genome shotgun (WGS) entry which is preliminary data.</text>
</comment>
<feature type="domain" description="DUF7511" evidence="2">
    <location>
        <begin position="29"/>
        <end position="73"/>
    </location>
</feature>
<feature type="compositionally biased region" description="Basic and acidic residues" evidence="1">
    <location>
        <begin position="10"/>
        <end position="26"/>
    </location>
</feature>
<proteinExistence type="predicted"/>
<protein>
    <recommendedName>
        <fullName evidence="2">DUF7511 domain-containing protein</fullName>
    </recommendedName>
</protein>
<evidence type="ECO:0000313" key="3">
    <source>
        <dbReference type="EMBL" id="MBP1923872.1"/>
    </source>
</evidence>